<keyword evidence="1" id="KW-1133">Transmembrane helix</keyword>
<feature type="transmembrane region" description="Helical" evidence="1">
    <location>
        <begin position="207"/>
        <end position="233"/>
    </location>
</feature>
<evidence type="ECO:0000313" key="2">
    <source>
        <dbReference type="EMBL" id="ARE31903.1"/>
    </source>
</evidence>
<dbReference type="GeneID" id="33350067"/>
<dbReference type="InterPro" id="IPR036179">
    <property type="entry name" value="Ig-like_dom_sf"/>
</dbReference>
<evidence type="ECO:0000313" key="3">
    <source>
        <dbReference type="Proteomes" id="UP000201505"/>
    </source>
</evidence>
<name>A0A220A478_9ADEN</name>
<proteinExistence type="predicted"/>
<keyword evidence="3" id="KW-1185">Reference proteome</keyword>
<dbReference type="EMBL" id="KY427939">
    <property type="protein sequence ID" value="ARE31903.1"/>
    <property type="molecule type" value="Genomic_DNA"/>
</dbReference>
<accession>A0A220A478</accession>
<reference evidence="2 3" key="1">
    <citation type="journal article" date="2017" name="Arch. Virol.">
        <title>A red squirrel associated adenovirus identified by a combined microarray and deep sequencing approach.</title>
        <authorList>
            <person name="Abendroth B."/>
            <person name="Hoper D."/>
            <person name="Ulrich R.G."/>
            <person name="Larres G."/>
            <person name="Beer M."/>
        </authorList>
    </citation>
    <scope>NUCLEOTIDE SEQUENCE [LARGE SCALE GENOMIC DNA]</scope>
    <source>
        <strain evidence="2 3">DE/2013/Sciurus vulgaris/2013Pa405-00252</strain>
    </source>
</reference>
<dbReference type="SUPFAM" id="SSF48726">
    <property type="entry name" value="Immunoglobulin"/>
    <property type="match status" value="1"/>
</dbReference>
<dbReference type="RefSeq" id="YP_009389506.1">
    <property type="nucleotide sequence ID" value="NC_035207.1"/>
</dbReference>
<keyword evidence="1" id="KW-0812">Transmembrane</keyword>
<organism evidence="2 3">
    <name type="scientific">red squirrel adenovirus 1</name>
    <dbReference type="NCBI Taxonomy" id="2773314"/>
    <lineage>
        <taxon>Viruses</taxon>
        <taxon>Varidnaviria</taxon>
        <taxon>Bamfordvirae</taxon>
        <taxon>Preplasmiviricota</taxon>
        <taxon>Polisuviricotina</taxon>
        <taxon>Pharingeaviricetes</taxon>
        <taxon>Rowavirales</taxon>
        <taxon>Adenoviridae</taxon>
        <taxon>Mastadenovirus</taxon>
        <taxon>Mastadenovirus sciuri</taxon>
        <taxon>Squirrel mastadenovirus A</taxon>
    </lineage>
</organism>
<protein>
    <submittedName>
        <fullName evidence="2">ORF10</fullName>
    </submittedName>
</protein>
<evidence type="ECO:0000256" key="1">
    <source>
        <dbReference type="SAM" id="Phobius"/>
    </source>
</evidence>
<dbReference type="Proteomes" id="UP000201505">
    <property type="component" value="Segment"/>
</dbReference>
<sequence length="252" mass="28377">MTVLVLRLLLLLLALVKTDGAEESEFFVEVGSTVYDDDDDDDDGAAATETSSVIGYYEETTTSFCEASHRSKTHVHRLKVINHSASFNLTKHFDMGWYCDMRVIYFGQNLDSGRNWTFLECEKRTCRAFYEMFNITWTPDEGTILHFVNVSHSDNGFYKVIVSNAEDSDSVVLFLYVSPHLSVYLPNGECRDNTVSGFAYDSCSGSLLSLCILIPVLSLVVPVVIVSVYVMFFRKNSRSGFKMIDDYATSVV</sequence>
<dbReference type="KEGG" id="vg:33350067"/>
<keyword evidence="1" id="KW-0472">Membrane</keyword>